<organism evidence="3 4">
    <name type="scientific">Hermetia illucens</name>
    <name type="common">Black soldier fly</name>
    <dbReference type="NCBI Taxonomy" id="343691"/>
    <lineage>
        <taxon>Eukaryota</taxon>
        <taxon>Metazoa</taxon>
        <taxon>Ecdysozoa</taxon>
        <taxon>Arthropoda</taxon>
        <taxon>Hexapoda</taxon>
        <taxon>Insecta</taxon>
        <taxon>Pterygota</taxon>
        <taxon>Neoptera</taxon>
        <taxon>Endopterygota</taxon>
        <taxon>Diptera</taxon>
        <taxon>Brachycera</taxon>
        <taxon>Stratiomyomorpha</taxon>
        <taxon>Stratiomyidae</taxon>
        <taxon>Hermetiinae</taxon>
        <taxon>Hermetia</taxon>
    </lineage>
</organism>
<feature type="compositionally biased region" description="Polar residues" evidence="1">
    <location>
        <begin position="1071"/>
        <end position="1089"/>
    </location>
</feature>
<dbReference type="PROSITE" id="PS50003">
    <property type="entry name" value="PH_DOMAIN"/>
    <property type="match status" value="1"/>
</dbReference>
<feature type="region of interest" description="Disordered" evidence="1">
    <location>
        <begin position="738"/>
        <end position="810"/>
    </location>
</feature>
<sequence length="2341" mass="259854">MRDTVKFDPSIPDRQVTGESSTSQHTCSSASQTEYLDVQSLSSASSYMALPSLKHGKKHIPLSALGPPGPSSRRTGCSHSHCRCEEESIMQNMCNKRNERLSKPCKDGFCYCFTSDSEDFRKDPGTSAGHHRCKALRKEYAYHLPTESDCSEIVSSDQYFADKQKEKKKKRVSLPPEILESGTINRQNGSAGCGHKDGKCSNDNCRRRPFLATNKFQEFHCSDSDAPLIHIVQEVQRNVVVSEIRINRSKLKKSKVRSKSAGRSGDGSRNAETSTSEKIINVENLIDGNGGQVPEKLSNKTEGKDASTNTTALKNKEMQSRATNVPSQSEDDGIRTDLIKARPRSNKLKGGRLLMKRVGPDVSYRPIIGPPRKPPRNFSSSPDCSSSDISAMSIGDQPTMPASFRLPQETDDSFNGKDNSKKVSDDSLNSVMNQKPKVTKVTFDKLSGKVDSNGAGTSPPTSEGGYSRPAVASSNIAEESFETGPSSRQEFMPTCPPYSEIVSPDTTDINELLRMLPSVPTGPVIVNDSLNKLNIESATHPKNIEFAEVNVVPAGEIPNPEQVGWVPPAVYNMLSNETANQKFVSQHPVAEPQQVGWQPPPRLQIDTVDSGQKTSENENSHNFAENMELKSTPVKPDIPRNEMTPKNILREKVKNLPQPPSKPQRQNQTPKMATVREVSPSGEEELTVISSEPKDSALYPKLSSPIPVESNPIVNPISVKPKESISAAESVTVATTVKDSVTEKESTTAKEPASTPAGKSFQKRALKHTKSFLESLGFSKKKDGKDDRKSSNKEAKEPPKMVETVATQTNDTLVLQSRRLNFDYASDDTLNRRSITPIAGEDVSEVAKPTHHSDDGFDFSRKVQSPRPERSSQRKPFSPRNFLKNLQTGNEKVGHDESYKSYASDLSEDFTVAVQDLLGKARAKLEGETTAAETVTNTLTDESVAACTIAARADVHPEPVYAEIREVDDDGRARLDVASKETSHQGPDKDKIVYAKVVKKGGKQTPLSPHRPAPLPPGDLSDKEQGQRSGHSSDGQDKPGSSGTFKQTSQPRDSQSNIQERSAPSDGGHAESSQSSLPTQLPRGSQPTQIVKPANRPKQSPPPVPVDMSKAPAPQIVRLPTPPHHSPSHSRRSSSSTSSSRGLFSPHLDEFFSHGPLEEVAPTLFGRQRSSPGPIDSDSSGGGNLKRVPPSGLPQQSGNRAPPINRHGTDENYHDDNFKQQKPAKRGITSEVEYANIPSERFHQSDRPSGTTPQVGHPTHSTQQGHIRTRRSAQEPYSTDLIQAERNHPYGPQSAIHINPSDPQHFQSQNLRITPRSSPQGQSSPDQDDFREVYGSVNPEEYSGVGSQSFYSIQSDQYGTPMGWHQAQPIPGQPTRHNRPQQPTVHFAPGTGNQAQPMPFPHRSDHAENQGHMAGPHGWHQMQQPSTTNAPHNLQAVGSTANQNEAIRVQPQGWHQTQPTLPQTRDVHQPQPSSIATRHIHQEQIQRDILPEDNEVQRTAPVVYPNIVRTQPVMPSVEEEFRDLPEYSPATVQSTHQSEDVAPCVPARRRRSVEDPKVNSGPNQSEVHIVERAQVSRKSDYQDQQQSEDSLHNKKRNIRSTNDHPITSERQNVPMTPHSSIRPQEVDYVAMLPSPPQNISMGNPPVVEYGWPASGATVTYPASSATNIPSTSFITTAGVSQPTFSATDATPSTSYTTVADAIPSTSFATATLQANSEQFIETERPLTSSTPQPPATVEPIPSTSFNNSHEKDSPPRARVLSKSDLSQTSDIFLENLHHKNVNVTQYSDRSDDEKRSNLDSPRAVAQFFYYDSSTGNGESSNSSFCRDPLGSRRQTSDGEYEDPCCGEQNCPHLKPVGYDTVDFENESPETGSFKSCRSCQDKDENMNNSTSKDLNLAENAKPANRYASLRHRLRASFRKGRNYFKKKRLSLVHDRSTKSDNDTRSRKEDSFSQERKGESDFEVDYISAMELLNETAKDASVKRQLEQTVSICRKFPEFEMSPEMVEAERLLLYSSLKEKSTHFSNESLSSYRSTPKDFISGSVCVTSFEIPIKPDIHHDEFFNYFYIGVFTRGQDIRSTQSAENVDNAVFFSNCNMLFENLSADFQITVDLYVLRLRKLSSPPTQNDNTPVTIRKSSLSDSQEEVVSRFRMHGNFNISALNLAPFEVESDQDNVTRNEEFYLVSNNIFTLPINLFPRNINLTNEVWLTASATYCFKNFEISGFLNVGEVNGKLDWNKRWCQIDALTLYFWNYPQDCTEVSPILKLDLTKCVSNPIRSANREICPKPRSFQLEFQKSGNESNIDRSSQIFLFSAESQEEYNYWVRNLNDVLEFMRTWKVQVQ</sequence>
<feature type="compositionally biased region" description="Polar residues" evidence="1">
    <location>
        <begin position="1247"/>
        <end position="1266"/>
    </location>
</feature>
<feature type="compositionally biased region" description="Basic and acidic residues" evidence="1">
    <location>
        <begin position="851"/>
        <end position="872"/>
    </location>
</feature>
<dbReference type="PANTHER" id="PTHR21538">
    <property type="entry name" value="ANILLIN/RHOTEKIN RTKN"/>
    <property type="match status" value="1"/>
</dbReference>
<feature type="compositionally biased region" description="Basic residues" evidence="1">
    <location>
        <begin position="761"/>
        <end position="770"/>
    </location>
</feature>
<feature type="region of interest" description="Disordered" evidence="1">
    <location>
        <begin position="1"/>
        <end position="29"/>
    </location>
</feature>
<feature type="compositionally biased region" description="Polar residues" evidence="1">
    <location>
        <begin position="1599"/>
        <end position="1620"/>
    </location>
</feature>
<feature type="compositionally biased region" description="Basic residues" evidence="1">
    <location>
        <begin position="250"/>
        <end position="260"/>
    </location>
</feature>
<dbReference type="GO" id="GO:0000281">
    <property type="term" value="P:mitotic cytokinesis"/>
    <property type="evidence" value="ECO:0007669"/>
    <property type="project" value="TreeGrafter"/>
</dbReference>
<dbReference type="PANTHER" id="PTHR21538:SF23">
    <property type="entry name" value="ANILLIN"/>
    <property type="match status" value="1"/>
</dbReference>
<feature type="region of interest" description="Disordered" evidence="1">
    <location>
        <begin position="609"/>
        <end position="714"/>
    </location>
</feature>
<feature type="region of interest" description="Disordered" evidence="1">
    <location>
        <begin position="1932"/>
        <end position="1955"/>
    </location>
</feature>
<feature type="compositionally biased region" description="Basic and acidic residues" evidence="1">
    <location>
        <begin position="780"/>
        <end position="800"/>
    </location>
</feature>
<feature type="compositionally biased region" description="Polar residues" evidence="1">
    <location>
        <begin position="472"/>
        <end position="489"/>
    </location>
</feature>
<dbReference type="SUPFAM" id="SSF50729">
    <property type="entry name" value="PH domain-like"/>
    <property type="match status" value="1"/>
</dbReference>
<feature type="region of interest" description="Disordered" evidence="1">
    <location>
        <begin position="1866"/>
        <end position="1892"/>
    </location>
</feature>
<feature type="compositionally biased region" description="Polar residues" evidence="1">
    <location>
        <begin position="1868"/>
        <end position="1878"/>
    </location>
</feature>
<feature type="compositionally biased region" description="Basic and acidic residues" evidence="1">
    <location>
        <begin position="414"/>
        <end position="425"/>
    </location>
</feature>
<dbReference type="GO" id="GO:0000915">
    <property type="term" value="P:actomyosin contractile ring assembly"/>
    <property type="evidence" value="ECO:0007669"/>
    <property type="project" value="TreeGrafter"/>
</dbReference>
<proteinExistence type="predicted"/>
<dbReference type="SMART" id="SM00233">
    <property type="entry name" value="PH"/>
    <property type="match status" value="1"/>
</dbReference>
<feature type="region of interest" description="Disordered" evidence="1">
    <location>
        <begin position="1455"/>
        <end position="1474"/>
    </location>
</feature>
<dbReference type="Pfam" id="PF00169">
    <property type="entry name" value="PH"/>
    <property type="match status" value="1"/>
</dbReference>
<protein>
    <recommendedName>
        <fullName evidence="2">PH domain-containing protein</fullName>
    </recommendedName>
</protein>
<feature type="compositionally biased region" description="Low complexity" evidence="1">
    <location>
        <begin position="379"/>
        <end position="393"/>
    </location>
</feature>
<dbReference type="FunCoup" id="A0A7R8YLQ3">
    <property type="interactions" value="18"/>
</dbReference>
<name>A0A7R8YLQ3_HERIL</name>
<feature type="region of interest" description="Disordered" evidence="1">
    <location>
        <begin position="1313"/>
        <end position="1332"/>
    </location>
</feature>
<feature type="compositionally biased region" description="Low complexity" evidence="1">
    <location>
        <begin position="20"/>
        <end position="29"/>
    </location>
</feature>
<dbReference type="OrthoDB" id="5915976at2759"/>
<gene>
    <name evidence="3" type="ORF">HERILL_LOCUS1096</name>
</gene>
<feature type="region of interest" description="Disordered" evidence="1">
    <location>
        <begin position="1528"/>
        <end position="1620"/>
    </location>
</feature>
<dbReference type="InterPro" id="IPR051364">
    <property type="entry name" value="Cytokinesis/Rho-signaling"/>
</dbReference>
<evidence type="ECO:0000256" key="1">
    <source>
        <dbReference type="SAM" id="MobiDB-lite"/>
    </source>
</evidence>
<evidence type="ECO:0000313" key="3">
    <source>
        <dbReference type="EMBL" id="CAD7077781.1"/>
    </source>
</evidence>
<feature type="region of interest" description="Disordered" evidence="1">
    <location>
        <begin position="965"/>
        <end position="1277"/>
    </location>
</feature>
<feature type="compositionally biased region" description="Low complexity" evidence="1">
    <location>
        <begin position="1315"/>
        <end position="1325"/>
    </location>
</feature>
<feature type="domain" description="PH" evidence="2">
    <location>
        <begin position="2217"/>
        <end position="2331"/>
    </location>
</feature>
<feature type="compositionally biased region" description="Low complexity" evidence="1">
    <location>
        <begin position="1170"/>
        <end position="1179"/>
    </location>
</feature>
<dbReference type="Proteomes" id="UP000594454">
    <property type="component" value="Chromosome 1"/>
</dbReference>
<dbReference type="Gene3D" id="2.30.29.30">
    <property type="entry name" value="Pleckstrin-homology domain (PH domain)/Phosphotyrosine-binding domain (PTB)"/>
    <property type="match status" value="1"/>
</dbReference>
<keyword evidence="4" id="KW-1185">Reference proteome</keyword>
<dbReference type="CDD" id="cd01263">
    <property type="entry name" value="PH_anillin"/>
    <property type="match status" value="1"/>
</dbReference>
<dbReference type="InterPro" id="IPR011993">
    <property type="entry name" value="PH-like_dom_sf"/>
</dbReference>
<feature type="compositionally biased region" description="Basic residues" evidence="1">
    <location>
        <begin position="341"/>
        <end position="350"/>
    </location>
</feature>
<evidence type="ECO:0000259" key="2">
    <source>
        <dbReference type="PROSITE" id="PS50003"/>
    </source>
</evidence>
<accession>A0A7R8YLQ3</accession>
<feature type="region of interest" description="Disordered" evidence="1">
    <location>
        <begin position="826"/>
        <end position="896"/>
    </location>
</feature>
<dbReference type="InterPro" id="IPR001849">
    <property type="entry name" value="PH_domain"/>
</dbReference>
<dbReference type="InterPro" id="IPR037840">
    <property type="entry name" value="PH_Anillin"/>
</dbReference>
<dbReference type="InParanoid" id="A0A7R8YLQ3"/>
<feature type="compositionally biased region" description="Polar residues" evidence="1">
    <location>
        <begin position="1027"/>
        <end position="1062"/>
    </location>
</feature>
<feature type="compositionally biased region" description="Low complexity" evidence="1">
    <location>
        <begin position="1812"/>
        <end position="1823"/>
    </location>
</feature>
<feature type="compositionally biased region" description="Basic and acidic residues" evidence="1">
    <location>
        <begin position="1207"/>
        <end position="1219"/>
    </location>
</feature>
<reference evidence="3 4" key="1">
    <citation type="submission" date="2020-11" db="EMBL/GenBank/DDBJ databases">
        <authorList>
            <person name="Wallbank WR R."/>
            <person name="Pardo Diaz C."/>
            <person name="Kozak K."/>
            <person name="Martin S."/>
            <person name="Jiggins C."/>
            <person name="Moest M."/>
            <person name="Warren A I."/>
            <person name="Generalovic N T."/>
            <person name="Byers J.R.P. K."/>
            <person name="Montejo-Kovacevich G."/>
            <person name="Yen C E."/>
        </authorList>
    </citation>
    <scope>NUCLEOTIDE SEQUENCE [LARGE SCALE GENOMIC DNA]</scope>
</reference>
<feature type="region of interest" description="Disordered" evidence="1">
    <location>
        <begin position="1722"/>
        <end position="1763"/>
    </location>
</feature>
<dbReference type="GO" id="GO:0005826">
    <property type="term" value="C:actomyosin contractile ring"/>
    <property type="evidence" value="ECO:0007669"/>
    <property type="project" value="TreeGrafter"/>
</dbReference>
<dbReference type="EMBL" id="LR899009">
    <property type="protein sequence ID" value="CAD7077781.1"/>
    <property type="molecule type" value="Genomic_DNA"/>
</dbReference>
<feature type="compositionally biased region" description="Basic and acidic residues" evidence="1">
    <location>
        <begin position="970"/>
        <end position="993"/>
    </location>
</feature>
<feature type="region of interest" description="Disordered" evidence="1">
    <location>
        <begin position="250"/>
        <end position="490"/>
    </location>
</feature>
<dbReference type="GO" id="GO:0031106">
    <property type="term" value="P:septin ring organization"/>
    <property type="evidence" value="ECO:0007669"/>
    <property type="project" value="TreeGrafter"/>
</dbReference>
<evidence type="ECO:0000313" key="4">
    <source>
        <dbReference type="Proteomes" id="UP000594454"/>
    </source>
</evidence>
<feature type="region of interest" description="Disordered" evidence="1">
    <location>
        <begin position="1811"/>
        <end position="1842"/>
    </location>
</feature>